<proteinExistence type="predicted"/>
<accession>A0ABX1HBR9</accession>
<evidence type="ECO:0000259" key="5">
    <source>
        <dbReference type="PROSITE" id="PS50977"/>
    </source>
</evidence>
<dbReference type="InterPro" id="IPR009057">
    <property type="entry name" value="Homeodomain-like_sf"/>
</dbReference>
<evidence type="ECO:0000256" key="4">
    <source>
        <dbReference type="PROSITE-ProRule" id="PRU00335"/>
    </source>
</evidence>
<dbReference type="EMBL" id="JAAWWP010000019">
    <property type="protein sequence ID" value="NKI44446.1"/>
    <property type="molecule type" value="Genomic_DNA"/>
</dbReference>
<keyword evidence="7" id="KW-1185">Reference proteome</keyword>
<dbReference type="Pfam" id="PF00440">
    <property type="entry name" value="TetR_N"/>
    <property type="match status" value="1"/>
</dbReference>
<feature type="DNA-binding region" description="H-T-H motif" evidence="4">
    <location>
        <begin position="18"/>
        <end position="37"/>
    </location>
</feature>
<dbReference type="PRINTS" id="PR00455">
    <property type="entry name" value="HTHTETR"/>
</dbReference>
<protein>
    <submittedName>
        <fullName evidence="6">TetR/AcrR family transcriptional regulator</fullName>
    </submittedName>
</protein>
<dbReference type="InterPro" id="IPR001647">
    <property type="entry name" value="HTH_TetR"/>
</dbReference>
<keyword evidence="1" id="KW-0805">Transcription regulation</keyword>
<evidence type="ECO:0000256" key="3">
    <source>
        <dbReference type="ARBA" id="ARBA00023163"/>
    </source>
</evidence>
<dbReference type="InterPro" id="IPR050109">
    <property type="entry name" value="HTH-type_TetR-like_transc_reg"/>
</dbReference>
<dbReference type="PANTHER" id="PTHR30055:SF238">
    <property type="entry name" value="MYCOFACTOCIN BIOSYNTHESIS TRANSCRIPTIONAL REGULATOR MFTR-RELATED"/>
    <property type="match status" value="1"/>
</dbReference>
<gene>
    <name evidence="6" type="ORF">HFV08_24995</name>
</gene>
<organism evidence="6 7">
    <name type="scientific">Streptomyces physcomitrii</name>
    <dbReference type="NCBI Taxonomy" id="2724184"/>
    <lineage>
        <taxon>Bacteria</taxon>
        <taxon>Bacillati</taxon>
        <taxon>Actinomycetota</taxon>
        <taxon>Actinomycetes</taxon>
        <taxon>Kitasatosporales</taxon>
        <taxon>Streptomycetaceae</taxon>
        <taxon>Streptomyces</taxon>
    </lineage>
</organism>
<feature type="domain" description="HTH tetR-type" evidence="5">
    <location>
        <begin position="1"/>
        <end position="55"/>
    </location>
</feature>
<sequence>MLAAMAETMMQKGYVGTSVAEIIRRAGVSRETFYQQFRSKQDCFLQGLDTALEIFNQLRMTVPDSGRAPEEVFRDLLRGYLGTLAAQPALARLFLVEVYAAGPEVLEHRRQAQSLFVAAMAEVFGVESEEDRFACEAVVAAVAQLVTAHLVADDIEGLKALEGPMTRLAVRLLT</sequence>
<dbReference type="PROSITE" id="PS50977">
    <property type="entry name" value="HTH_TETR_2"/>
    <property type="match status" value="1"/>
</dbReference>
<evidence type="ECO:0000313" key="7">
    <source>
        <dbReference type="Proteomes" id="UP000772196"/>
    </source>
</evidence>
<name>A0ABX1HBR9_9ACTN</name>
<dbReference type="PANTHER" id="PTHR30055">
    <property type="entry name" value="HTH-TYPE TRANSCRIPTIONAL REGULATOR RUTR"/>
    <property type="match status" value="1"/>
</dbReference>
<evidence type="ECO:0000256" key="2">
    <source>
        <dbReference type="ARBA" id="ARBA00023125"/>
    </source>
</evidence>
<evidence type="ECO:0000256" key="1">
    <source>
        <dbReference type="ARBA" id="ARBA00023015"/>
    </source>
</evidence>
<dbReference type="Proteomes" id="UP000772196">
    <property type="component" value="Unassembled WGS sequence"/>
</dbReference>
<reference evidence="6 7" key="1">
    <citation type="submission" date="2020-04" db="EMBL/GenBank/DDBJ databases">
        <title>Phylogenetic Diversity and Antibacterial Activity against Ralstonia solanacearum of Endophytic Actinomycete Isolated from Moss.</title>
        <authorList>
            <person name="Zhuang X."/>
        </authorList>
    </citation>
    <scope>NUCLEOTIDE SEQUENCE [LARGE SCALE GENOMIC DNA]</scope>
    <source>
        <strain evidence="6 7">LD120</strain>
    </source>
</reference>
<dbReference type="Gene3D" id="1.10.357.10">
    <property type="entry name" value="Tetracycline Repressor, domain 2"/>
    <property type="match status" value="1"/>
</dbReference>
<dbReference type="Gene3D" id="1.10.10.60">
    <property type="entry name" value="Homeodomain-like"/>
    <property type="match status" value="1"/>
</dbReference>
<dbReference type="SUPFAM" id="SSF46689">
    <property type="entry name" value="Homeodomain-like"/>
    <property type="match status" value="1"/>
</dbReference>
<evidence type="ECO:0000313" key="6">
    <source>
        <dbReference type="EMBL" id="NKI44446.1"/>
    </source>
</evidence>
<comment type="caution">
    <text evidence="6">The sequence shown here is derived from an EMBL/GenBank/DDBJ whole genome shotgun (WGS) entry which is preliminary data.</text>
</comment>
<keyword evidence="2 4" id="KW-0238">DNA-binding</keyword>
<keyword evidence="3" id="KW-0804">Transcription</keyword>